<organism evidence="10 11">
    <name type="scientific">Nocardia mexicana</name>
    <dbReference type="NCBI Taxonomy" id="279262"/>
    <lineage>
        <taxon>Bacteria</taxon>
        <taxon>Bacillati</taxon>
        <taxon>Actinomycetota</taxon>
        <taxon>Actinomycetes</taxon>
        <taxon>Mycobacteriales</taxon>
        <taxon>Nocardiaceae</taxon>
        <taxon>Nocardia</taxon>
    </lineage>
</organism>
<feature type="transmembrane region" description="Helical" evidence="9">
    <location>
        <begin position="228"/>
        <end position="246"/>
    </location>
</feature>
<protein>
    <submittedName>
        <fullName evidence="10">Alpha-1,2-mannosyltransferase</fullName>
    </submittedName>
</protein>
<evidence type="ECO:0000256" key="8">
    <source>
        <dbReference type="SAM" id="MobiDB-lite"/>
    </source>
</evidence>
<keyword evidence="3 10" id="KW-0808">Transferase</keyword>
<dbReference type="GO" id="GO:0016758">
    <property type="term" value="F:hexosyltransferase activity"/>
    <property type="evidence" value="ECO:0007669"/>
    <property type="project" value="InterPro"/>
</dbReference>
<feature type="transmembrane region" description="Helical" evidence="9">
    <location>
        <begin position="406"/>
        <end position="426"/>
    </location>
</feature>
<comment type="subcellular location">
    <subcellularLocation>
        <location evidence="1">Cell membrane</location>
        <topology evidence="1">Multi-pass membrane protein</topology>
    </subcellularLocation>
</comment>
<feature type="transmembrane region" description="Helical" evidence="9">
    <location>
        <begin position="377"/>
        <end position="394"/>
    </location>
</feature>
<keyword evidence="11" id="KW-1185">Reference proteome</keyword>
<evidence type="ECO:0000256" key="2">
    <source>
        <dbReference type="ARBA" id="ARBA00022475"/>
    </source>
</evidence>
<comment type="caution">
    <text evidence="10">The sequence shown here is derived from an EMBL/GenBank/DDBJ whole genome shotgun (WGS) entry which is preliminary data.</text>
</comment>
<keyword evidence="2" id="KW-1003">Cell membrane</keyword>
<feature type="transmembrane region" description="Helical" evidence="9">
    <location>
        <begin position="176"/>
        <end position="195"/>
    </location>
</feature>
<dbReference type="Pfam" id="PF09594">
    <property type="entry name" value="GT87"/>
    <property type="match status" value="1"/>
</dbReference>
<evidence type="ECO:0000256" key="1">
    <source>
        <dbReference type="ARBA" id="ARBA00004651"/>
    </source>
</evidence>
<name>A0A370H8K2_9NOCA</name>
<keyword evidence="10" id="KW-0328">Glycosyltransferase</keyword>
<feature type="region of interest" description="Disordered" evidence="8">
    <location>
        <begin position="434"/>
        <end position="462"/>
    </location>
</feature>
<dbReference type="InterPro" id="IPR018584">
    <property type="entry name" value="GT87"/>
</dbReference>
<proteinExistence type="inferred from homology"/>
<evidence type="ECO:0000256" key="6">
    <source>
        <dbReference type="ARBA" id="ARBA00023136"/>
    </source>
</evidence>
<evidence type="ECO:0000256" key="5">
    <source>
        <dbReference type="ARBA" id="ARBA00022989"/>
    </source>
</evidence>
<evidence type="ECO:0000313" key="11">
    <source>
        <dbReference type="Proteomes" id="UP000255355"/>
    </source>
</evidence>
<dbReference type="EMBL" id="QQAZ01000003">
    <property type="protein sequence ID" value="RDI52987.1"/>
    <property type="molecule type" value="Genomic_DNA"/>
</dbReference>
<feature type="compositionally biased region" description="Basic and acidic residues" evidence="8">
    <location>
        <begin position="434"/>
        <end position="444"/>
    </location>
</feature>
<dbReference type="NCBIfam" id="NF009915">
    <property type="entry name" value="PRK13375.1"/>
    <property type="match status" value="1"/>
</dbReference>
<accession>A0A370H8K2</accession>
<dbReference type="GO" id="GO:0005886">
    <property type="term" value="C:plasma membrane"/>
    <property type="evidence" value="ECO:0007669"/>
    <property type="project" value="UniProtKB-SubCell"/>
</dbReference>
<keyword evidence="4 9" id="KW-0812">Transmembrane</keyword>
<evidence type="ECO:0000256" key="9">
    <source>
        <dbReference type="SAM" id="Phobius"/>
    </source>
</evidence>
<feature type="transmembrane region" description="Helical" evidence="9">
    <location>
        <begin position="117"/>
        <end position="144"/>
    </location>
</feature>
<comment type="similarity">
    <text evidence="7">Belongs to the glycosyltransferase 87 family.</text>
</comment>
<evidence type="ECO:0000256" key="7">
    <source>
        <dbReference type="ARBA" id="ARBA00024033"/>
    </source>
</evidence>
<evidence type="ECO:0000256" key="3">
    <source>
        <dbReference type="ARBA" id="ARBA00022679"/>
    </source>
</evidence>
<dbReference type="STRING" id="1210089.GCA_001613165_00459"/>
<evidence type="ECO:0000256" key="4">
    <source>
        <dbReference type="ARBA" id="ARBA00022692"/>
    </source>
</evidence>
<reference evidence="10 11" key="1">
    <citation type="submission" date="2018-07" db="EMBL/GenBank/DDBJ databases">
        <title>Genomic Encyclopedia of Type Strains, Phase IV (KMG-IV): sequencing the most valuable type-strain genomes for metagenomic binning, comparative biology and taxonomic classification.</title>
        <authorList>
            <person name="Goeker M."/>
        </authorList>
    </citation>
    <scope>NUCLEOTIDE SEQUENCE [LARGE SCALE GENOMIC DNA]</scope>
    <source>
        <strain evidence="10 11">DSM 44952</strain>
    </source>
</reference>
<feature type="transmembrane region" description="Helical" evidence="9">
    <location>
        <begin position="201"/>
        <end position="221"/>
    </location>
</feature>
<gene>
    <name evidence="10" type="ORF">DFR68_103375</name>
</gene>
<sequence length="462" mass="49911">MTAAGNLVPARHRPESLHAVNRLLRLASGGSDGTGGGRRVALTALGLSILARLAWMLFSPNGMNLVDLHVYVDGAASLGSGHLFDYTYAEKTPDFPLPFTYPPFAAVVFYPLHFLPFTLVAVAWLLLIAAALYAVVRISFALLLGDAARESRWRTAAIGWTAVGLWLEPTRTTMDYGQVNVFLVLAGMAAAYYTAWWLSGLLVGVAAGVKLTPAVTGLYFLTQRRWASAVWAAVVFAATVGVSFAISPAETRTYFGPLIGDANRIGPVGSVWNQSLRGALTRILGYDAGAPWHVGGHRIPFGPWWLGGVVVVAVLAFFAWRALGAGDRLGALLVVQLFGLLASPISWSHHWVWLLPVVLWLLYGPMRAVAGARILAGYWLATALIGLPWVLSFFQPTIWTISRPGILSWLGAVDLIGVIAFYLWVIRFGRERPLSSPEPVDRSPGRAPHPAGSARPRSGWTA</sequence>
<feature type="transmembrane region" description="Helical" evidence="9">
    <location>
        <begin position="40"/>
        <end position="58"/>
    </location>
</feature>
<evidence type="ECO:0000313" key="10">
    <source>
        <dbReference type="EMBL" id="RDI52987.1"/>
    </source>
</evidence>
<dbReference type="Proteomes" id="UP000255355">
    <property type="component" value="Unassembled WGS sequence"/>
</dbReference>
<keyword evidence="6 9" id="KW-0472">Membrane</keyword>
<keyword evidence="5 9" id="KW-1133">Transmembrane helix</keyword>
<feature type="transmembrane region" description="Helical" evidence="9">
    <location>
        <begin position="304"/>
        <end position="322"/>
    </location>
</feature>
<feature type="transmembrane region" description="Helical" evidence="9">
    <location>
        <begin position="329"/>
        <end position="347"/>
    </location>
</feature>
<dbReference type="AlphaFoldDB" id="A0A370H8K2"/>